<proteinExistence type="predicted"/>
<dbReference type="RefSeq" id="WP_212494870.1">
    <property type="nucleotide sequence ID" value="NZ_JAFCJH010000055.1"/>
</dbReference>
<accession>A0ABS5FV44</accession>
<keyword evidence="2" id="KW-1185">Reference proteome</keyword>
<comment type="caution">
    <text evidence="1">The sequence shown here is derived from an EMBL/GenBank/DDBJ whole genome shotgun (WGS) entry which is preliminary data.</text>
</comment>
<dbReference type="Proteomes" id="UP001315278">
    <property type="component" value="Unassembled WGS sequence"/>
</dbReference>
<name>A0ABS5FV44_9BRAD</name>
<evidence type="ECO:0000313" key="1">
    <source>
        <dbReference type="EMBL" id="MBR0800484.1"/>
    </source>
</evidence>
<organism evidence="1 2">
    <name type="scientific">Bradyrhizobium jicamae</name>
    <dbReference type="NCBI Taxonomy" id="280332"/>
    <lineage>
        <taxon>Bacteria</taxon>
        <taxon>Pseudomonadati</taxon>
        <taxon>Pseudomonadota</taxon>
        <taxon>Alphaproteobacteria</taxon>
        <taxon>Hyphomicrobiales</taxon>
        <taxon>Nitrobacteraceae</taxon>
        <taxon>Bradyrhizobium</taxon>
    </lineage>
</organism>
<protein>
    <submittedName>
        <fullName evidence="1">Uncharacterized protein</fullName>
    </submittedName>
</protein>
<reference evidence="2" key="1">
    <citation type="journal article" date="2021" name="ISME J.">
        <title>Evolutionary origin and ecological implication of a unique nif island in free-living Bradyrhizobium lineages.</title>
        <authorList>
            <person name="Tao J."/>
        </authorList>
    </citation>
    <scope>NUCLEOTIDE SEQUENCE [LARGE SCALE GENOMIC DNA]</scope>
    <source>
        <strain evidence="2">SZCCT0434</strain>
    </source>
</reference>
<gene>
    <name evidence="1" type="ORF">JQ615_34460</name>
</gene>
<sequence>MHELARRLIDTDRAKAYWYRLARERLPPSLVGAESIILDWNIQRLSSSLSSPMILFENFEIKHFQPLP</sequence>
<evidence type="ECO:0000313" key="2">
    <source>
        <dbReference type="Proteomes" id="UP001315278"/>
    </source>
</evidence>
<dbReference type="EMBL" id="JAFCJH010000055">
    <property type="protein sequence ID" value="MBR0800484.1"/>
    <property type="molecule type" value="Genomic_DNA"/>
</dbReference>